<keyword evidence="2" id="KW-1003">Cell membrane</keyword>
<dbReference type="EMBL" id="APVH01000046">
    <property type="protein sequence ID" value="EPX76647.1"/>
    <property type="molecule type" value="Genomic_DNA"/>
</dbReference>
<feature type="transmembrane region" description="Helical" evidence="7">
    <location>
        <begin position="255"/>
        <end position="275"/>
    </location>
</feature>
<feature type="transmembrane region" description="Helical" evidence="7">
    <location>
        <begin position="343"/>
        <end position="362"/>
    </location>
</feature>
<keyword evidence="5 7" id="KW-0472">Membrane</keyword>
<dbReference type="InterPro" id="IPR036259">
    <property type="entry name" value="MFS_trans_sf"/>
</dbReference>
<evidence type="ECO:0000256" key="5">
    <source>
        <dbReference type="ARBA" id="ARBA00023136"/>
    </source>
</evidence>
<dbReference type="AlphaFoldDB" id="S9Q9K1"/>
<evidence type="ECO:0000256" key="1">
    <source>
        <dbReference type="ARBA" id="ARBA00004651"/>
    </source>
</evidence>
<comment type="subcellular location">
    <subcellularLocation>
        <location evidence="1">Cell membrane</location>
        <topology evidence="1">Multi-pass membrane protein</topology>
    </subcellularLocation>
</comment>
<dbReference type="InterPro" id="IPR011701">
    <property type="entry name" value="MFS"/>
</dbReference>
<dbReference type="GO" id="GO:0022857">
    <property type="term" value="F:transmembrane transporter activity"/>
    <property type="evidence" value="ECO:0007669"/>
    <property type="project" value="InterPro"/>
</dbReference>
<feature type="transmembrane region" description="Helical" evidence="7">
    <location>
        <begin position="12"/>
        <end position="35"/>
    </location>
</feature>
<feature type="transmembrane region" description="Helical" evidence="7">
    <location>
        <begin position="47"/>
        <end position="66"/>
    </location>
</feature>
<reference evidence="9" key="1">
    <citation type="journal article" date="2014" name="Stand. Genomic Sci.">
        <title>Genome sequence of the exopolysaccharide-producing Salipiger mucosus type strain (DSM 16094(T)), a moderately halophilic member of the Roseobacter clade.</title>
        <authorList>
            <person name="Riedel T."/>
            <person name="Spring S."/>
            <person name="Fiebig A."/>
            <person name="Petersen J."/>
            <person name="Kyrpides N.C."/>
            <person name="Goker M."/>
            <person name="Klenk H.P."/>
        </authorList>
    </citation>
    <scope>NUCLEOTIDE SEQUENCE [LARGE SCALE GENOMIC DNA]</scope>
    <source>
        <strain evidence="9">DSM 16094</strain>
    </source>
</reference>
<dbReference type="Pfam" id="PF07690">
    <property type="entry name" value="MFS_1"/>
    <property type="match status" value="1"/>
</dbReference>
<evidence type="ECO:0000256" key="3">
    <source>
        <dbReference type="ARBA" id="ARBA00022692"/>
    </source>
</evidence>
<dbReference type="CDD" id="cd06173">
    <property type="entry name" value="MFS_MefA_like"/>
    <property type="match status" value="1"/>
</dbReference>
<keyword evidence="3 7" id="KW-0812">Transmembrane</keyword>
<dbReference type="Gene3D" id="1.20.1250.20">
    <property type="entry name" value="MFS general substrate transporter like domains"/>
    <property type="match status" value="1"/>
</dbReference>
<comment type="caution">
    <text evidence="8">The sequence shown here is derived from an EMBL/GenBank/DDBJ whole genome shotgun (WGS) entry which is preliminary data.</text>
</comment>
<gene>
    <name evidence="8" type="ORF">Salmuc_00479</name>
</gene>
<proteinExistence type="predicted"/>
<keyword evidence="4 7" id="KW-1133">Transmembrane helix</keyword>
<evidence type="ECO:0000313" key="8">
    <source>
        <dbReference type="EMBL" id="EPX76647.1"/>
    </source>
</evidence>
<feature type="transmembrane region" description="Helical" evidence="7">
    <location>
        <begin position="220"/>
        <end position="243"/>
    </location>
</feature>
<feature type="transmembrane region" description="Helical" evidence="7">
    <location>
        <begin position="282"/>
        <end position="301"/>
    </location>
</feature>
<accession>S9Q9K1</accession>
<feature type="compositionally biased region" description="Basic and acidic residues" evidence="6">
    <location>
        <begin position="402"/>
        <end position="419"/>
    </location>
</feature>
<keyword evidence="9" id="KW-1185">Reference proteome</keyword>
<dbReference type="STRING" id="1123237.Salmuc_00479"/>
<name>S9Q9K1_9RHOB</name>
<evidence type="ECO:0000256" key="2">
    <source>
        <dbReference type="ARBA" id="ARBA00022475"/>
    </source>
</evidence>
<dbReference type="Proteomes" id="UP000015347">
    <property type="component" value="Unassembled WGS sequence"/>
</dbReference>
<feature type="transmembrane region" description="Helical" evidence="7">
    <location>
        <begin position="374"/>
        <end position="393"/>
    </location>
</feature>
<evidence type="ECO:0000256" key="7">
    <source>
        <dbReference type="SAM" id="Phobius"/>
    </source>
</evidence>
<evidence type="ECO:0000256" key="6">
    <source>
        <dbReference type="SAM" id="MobiDB-lite"/>
    </source>
</evidence>
<dbReference type="PANTHER" id="PTHR23513:SF18">
    <property type="entry name" value="INTEGRAL MEMBRANE PROTEIN"/>
    <property type="match status" value="1"/>
</dbReference>
<feature type="transmembrane region" description="Helical" evidence="7">
    <location>
        <begin position="167"/>
        <end position="188"/>
    </location>
</feature>
<dbReference type="SUPFAM" id="SSF103473">
    <property type="entry name" value="MFS general substrate transporter"/>
    <property type="match status" value="1"/>
</dbReference>
<feature type="transmembrane region" description="Helical" evidence="7">
    <location>
        <begin position="102"/>
        <end position="123"/>
    </location>
</feature>
<dbReference type="OrthoDB" id="4368225at2"/>
<feature type="region of interest" description="Disordered" evidence="6">
    <location>
        <begin position="402"/>
        <end position="427"/>
    </location>
</feature>
<dbReference type="HOGENOM" id="CLU_034180_7_1_5"/>
<dbReference type="RefSeq" id="WP_020039361.1">
    <property type="nucleotide sequence ID" value="NZ_KE557282.1"/>
</dbReference>
<protein>
    <submittedName>
        <fullName evidence="8">Putative NreB protein</fullName>
    </submittedName>
</protein>
<dbReference type="GO" id="GO:0005886">
    <property type="term" value="C:plasma membrane"/>
    <property type="evidence" value="ECO:0007669"/>
    <property type="project" value="UniProtKB-SubCell"/>
</dbReference>
<evidence type="ECO:0000256" key="4">
    <source>
        <dbReference type="ARBA" id="ARBA00022989"/>
    </source>
</evidence>
<organism evidence="8 9">
    <name type="scientific">Salipiger mucosus DSM 16094</name>
    <dbReference type="NCBI Taxonomy" id="1123237"/>
    <lineage>
        <taxon>Bacteria</taxon>
        <taxon>Pseudomonadati</taxon>
        <taxon>Pseudomonadota</taxon>
        <taxon>Alphaproteobacteria</taxon>
        <taxon>Rhodobacterales</taxon>
        <taxon>Roseobacteraceae</taxon>
        <taxon>Salipiger</taxon>
    </lineage>
</organism>
<feature type="transmembrane region" description="Helical" evidence="7">
    <location>
        <begin position="313"/>
        <end position="331"/>
    </location>
</feature>
<evidence type="ECO:0000313" key="9">
    <source>
        <dbReference type="Proteomes" id="UP000015347"/>
    </source>
</evidence>
<dbReference type="eggNOG" id="COG2814">
    <property type="taxonomic scope" value="Bacteria"/>
</dbReference>
<dbReference type="PANTHER" id="PTHR23513">
    <property type="entry name" value="INTEGRAL MEMBRANE EFFLUX PROTEIN-RELATED"/>
    <property type="match status" value="1"/>
</dbReference>
<sequence length="445" mass="47455">MTSPLANRSFRTLFAAQVCSLLAVGLLTVALSLAAYDIGGPEAGGRVLGLLLALKMVAYVGLAPFAESLLSAVPRKRAMVGLDFGRMLLLLPMVFVTQTWQIGALAFVFFVLAAGFTPLFQSVIPDVLPEEETYTRALAWSRIAYTLESVLSPVIAAAVLKIVAPEALFLCAALSFVGSVVFLLATPFPPRGHVAGKGPFLKRALKGMTIYSRTPRLRGLFLLNFALSLAMAWVLVNTVVYAGARLGDAEGRYPLLMAGYGFGAALGAVLVPRLVRRTNERVSMLTGIFAFATVGAAFALLPQPPLAGLELVWAAFGLASSLVLTPGGLVITRSANRSDRAAVFAAQFSLSHAGWLVAYPLAGWLASFVSLEHALLTLCVMSATVALIATRVWPANDPVELSHEHPDLPADHPHLRDHPGQGPRQGHAHAYHIDELHPSWVRSPA</sequence>